<sequence length="171" mass="18520">MDAYRAIITKRDTRHFLPDPIPPDVLTRILQAGRMAGSSKNSQPVRMVVVQDPGRRAALAACGDYAEHLKSAPLAIAVVLLPGGGHFDAGRAAQNLMVAAWADGITSCPIAMHRQECARNVLGIPPEHTIATVLAMGYPDLKHPLSQGRQRLPLDELVSWERWGAHRPEGG</sequence>
<comment type="caution">
    <text evidence="4">The sequence shown here is derived from an EMBL/GenBank/DDBJ whole genome shotgun (WGS) entry which is preliminary data.</text>
</comment>
<organism evidence="4 5">
    <name type="scientific">Tepidiforma thermophila (strain KCTC 52669 / CGMCC 1.13589 / G233)</name>
    <dbReference type="NCBI Taxonomy" id="2761530"/>
    <lineage>
        <taxon>Bacteria</taxon>
        <taxon>Bacillati</taxon>
        <taxon>Chloroflexota</taxon>
        <taxon>Tepidiformia</taxon>
        <taxon>Tepidiformales</taxon>
        <taxon>Tepidiformaceae</taxon>
        <taxon>Tepidiforma</taxon>
    </lineage>
</organism>
<dbReference type="PANTHER" id="PTHR43673:SF10">
    <property type="entry name" value="NADH DEHYDROGENASE_NAD(P)H NITROREDUCTASE XCC3605-RELATED"/>
    <property type="match status" value="1"/>
</dbReference>
<dbReference type="PANTHER" id="PTHR43673">
    <property type="entry name" value="NAD(P)H NITROREDUCTASE YDGI-RELATED"/>
    <property type="match status" value="1"/>
</dbReference>
<evidence type="ECO:0000256" key="1">
    <source>
        <dbReference type="ARBA" id="ARBA00007118"/>
    </source>
</evidence>
<evidence type="ECO:0000313" key="4">
    <source>
        <dbReference type="EMBL" id="PFG72986.1"/>
    </source>
</evidence>
<accession>A0A2A9HDB1</accession>
<gene>
    <name evidence="4" type="ORF">A9A59_0179</name>
</gene>
<keyword evidence="2" id="KW-0560">Oxidoreductase</keyword>
<dbReference type="SUPFAM" id="SSF55469">
    <property type="entry name" value="FMN-dependent nitroreductase-like"/>
    <property type="match status" value="1"/>
</dbReference>
<protein>
    <submittedName>
        <fullName evidence="4">Nitroreductase</fullName>
    </submittedName>
</protein>
<evidence type="ECO:0000313" key="5">
    <source>
        <dbReference type="Proteomes" id="UP000223071"/>
    </source>
</evidence>
<evidence type="ECO:0000256" key="2">
    <source>
        <dbReference type="ARBA" id="ARBA00023002"/>
    </source>
</evidence>
<dbReference type="GO" id="GO:0016491">
    <property type="term" value="F:oxidoreductase activity"/>
    <property type="evidence" value="ECO:0007669"/>
    <property type="project" value="UniProtKB-KW"/>
</dbReference>
<dbReference type="Proteomes" id="UP000223071">
    <property type="component" value="Unassembled WGS sequence"/>
</dbReference>
<dbReference type="AlphaFoldDB" id="A0A2A9HDB1"/>
<evidence type="ECO:0000259" key="3">
    <source>
        <dbReference type="Pfam" id="PF00881"/>
    </source>
</evidence>
<proteinExistence type="inferred from homology"/>
<name>A0A2A9HDB1_TEPT2</name>
<dbReference type="InterPro" id="IPR000415">
    <property type="entry name" value="Nitroreductase-like"/>
</dbReference>
<feature type="domain" description="Nitroreductase" evidence="3">
    <location>
        <begin position="9"/>
        <end position="58"/>
    </location>
</feature>
<dbReference type="Gene3D" id="3.40.109.10">
    <property type="entry name" value="NADH Oxidase"/>
    <property type="match status" value="1"/>
</dbReference>
<feature type="domain" description="Nitroreductase" evidence="3">
    <location>
        <begin position="86"/>
        <end position="138"/>
    </location>
</feature>
<keyword evidence="5" id="KW-1185">Reference proteome</keyword>
<dbReference type="InterPro" id="IPR029479">
    <property type="entry name" value="Nitroreductase"/>
</dbReference>
<dbReference type="Pfam" id="PF00881">
    <property type="entry name" value="Nitroreductase"/>
    <property type="match status" value="2"/>
</dbReference>
<dbReference type="RefSeq" id="WP_165772405.1">
    <property type="nucleotide sequence ID" value="NZ_PDJQ01000001.1"/>
</dbReference>
<reference evidence="4 5" key="1">
    <citation type="submission" date="2017-09" db="EMBL/GenBank/DDBJ databases">
        <title>Sequencing the genomes of two abundant thermophiles in Great Basin hot springs: Thermocrinis jamiesonii and novel Chloroflexi Thermoflexus hugenholtzii.</title>
        <authorList>
            <person name="Hedlund B."/>
        </authorList>
    </citation>
    <scope>NUCLEOTIDE SEQUENCE [LARGE SCALE GENOMIC DNA]</scope>
    <source>
        <strain evidence="4 5">G233</strain>
    </source>
</reference>
<dbReference type="EMBL" id="PDJQ01000001">
    <property type="protein sequence ID" value="PFG72986.1"/>
    <property type="molecule type" value="Genomic_DNA"/>
</dbReference>
<comment type="similarity">
    <text evidence="1">Belongs to the nitroreductase family.</text>
</comment>
<dbReference type="CDD" id="cd02062">
    <property type="entry name" value="Nitro_FMN_reductase"/>
    <property type="match status" value="1"/>
</dbReference>